<dbReference type="Proteomes" id="UP000429607">
    <property type="component" value="Unassembled WGS sequence"/>
</dbReference>
<feature type="non-terminal residue" evidence="2">
    <location>
        <position position="1"/>
    </location>
</feature>
<dbReference type="InterPro" id="IPR036397">
    <property type="entry name" value="RNaseH_sf"/>
</dbReference>
<dbReference type="EMBL" id="QXFV01002787">
    <property type="protein sequence ID" value="KAE8983375.1"/>
    <property type="molecule type" value="Genomic_DNA"/>
</dbReference>
<dbReference type="Pfam" id="PF13456">
    <property type="entry name" value="RVT_3"/>
    <property type="match status" value="1"/>
</dbReference>
<evidence type="ECO:0000259" key="1">
    <source>
        <dbReference type="Pfam" id="PF13456"/>
    </source>
</evidence>
<comment type="caution">
    <text evidence="2">The sequence shown here is derived from an EMBL/GenBank/DDBJ whole genome shotgun (WGS) entry which is preliminary data.</text>
</comment>
<evidence type="ECO:0000313" key="2">
    <source>
        <dbReference type="EMBL" id="KAE8983375.1"/>
    </source>
</evidence>
<dbReference type="InterPro" id="IPR002156">
    <property type="entry name" value="RNaseH_domain"/>
</dbReference>
<proteinExistence type="predicted"/>
<accession>A0A6A3IS76</accession>
<dbReference type="AlphaFoldDB" id="A0A6A3IS76"/>
<organism evidence="2 3">
    <name type="scientific">Phytophthora rubi</name>
    <dbReference type="NCBI Taxonomy" id="129364"/>
    <lineage>
        <taxon>Eukaryota</taxon>
        <taxon>Sar</taxon>
        <taxon>Stramenopiles</taxon>
        <taxon>Oomycota</taxon>
        <taxon>Peronosporomycetes</taxon>
        <taxon>Peronosporales</taxon>
        <taxon>Peronosporaceae</taxon>
        <taxon>Phytophthora</taxon>
    </lineage>
</organism>
<feature type="domain" description="RNase H type-1" evidence="1">
    <location>
        <begin position="8"/>
        <end position="92"/>
    </location>
</feature>
<dbReference type="GO" id="GO:0004523">
    <property type="term" value="F:RNA-DNA hybrid ribonuclease activity"/>
    <property type="evidence" value="ECO:0007669"/>
    <property type="project" value="InterPro"/>
</dbReference>
<gene>
    <name evidence="2" type="ORF">PR001_g23459</name>
</gene>
<dbReference type="Gene3D" id="3.30.420.10">
    <property type="entry name" value="Ribonuclease H-like superfamily/Ribonuclease H"/>
    <property type="match status" value="1"/>
</dbReference>
<protein>
    <recommendedName>
        <fullName evidence="1">RNase H type-1 domain-containing protein</fullName>
    </recommendedName>
</protein>
<reference evidence="2 3" key="1">
    <citation type="submission" date="2018-09" db="EMBL/GenBank/DDBJ databases">
        <title>Genomic investigation of the strawberry pathogen Phytophthora fragariae indicates pathogenicity is determined by transcriptional variation in three key races.</title>
        <authorList>
            <person name="Adams T.M."/>
            <person name="Armitage A.D."/>
            <person name="Sobczyk M.K."/>
            <person name="Bates H.J."/>
            <person name="Dunwell J.M."/>
            <person name="Nellist C.F."/>
            <person name="Harrison R.J."/>
        </authorList>
    </citation>
    <scope>NUCLEOTIDE SEQUENCE [LARGE SCALE GENOMIC DNA]</scope>
    <source>
        <strain evidence="2 3">SCRP249</strain>
    </source>
</reference>
<evidence type="ECO:0000313" key="3">
    <source>
        <dbReference type="Proteomes" id="UP000429607"/>
    </source>
</evidence>
<sequence>HEGDCVANLKAAQLGLLRGLRECIANAWGPINVVSDSKVAIEQMSTRRPPKAVPLRGSYWKTRRAADAAAVVSWTYQHRDQNRAAAGFARMAQATEQSVEWKFHDMAIPRAKWAAITDNIQADVEQWNTARAQSTLSEDATDKV</sequence>
<name>A0A6A3IS76_9STRA</name>
<dbReference type="GO" id="GO:0003676">
    <property type="term" value="F:nucleic acid binding"/>
    <property type="evidence" value="ECO:0007669"/>
    <property type="project" value="InterPro"/>
</dbReference>